<dbReference type="AlphaFoldDB" id="A0A2Z4Y2M1"/>
<proteinExistence type="predicted"/>
<organism evidence="2 3">
    <name type="scientific">Sumerlaea chitinivorans</name>
    <dbReference type="NCBI Taxonomy" id="2250252"/>
    <lineage>
        <taxon>Bacteria</taxon>
        <taxon>Candidatus Sumerlaeota</taxon>
        <taxon>Candidatus Sumerlaeia</taxon>
        <taxon>Candidatus Sumerlaeales</taxon>
        <taxon>Candidatus Sumerlaeaceae</taxon>
        <taxon>Candidatus Sumerlaea</taxon>
    </lineage>
</organism>
<evidence type="ECO:0000313" key="3">
    <source>
        <dbReference type="Proteomes" id="UP000262583"/>
    </source>
</evidence>
<sequence>MRWQKFVKGFYQFTILLAGLGLAGCGPGQERPTQEQPRSLRVASAHVEQTTQSQRLELWETQGRTQLGRFPATVEVNADGRLTVRLQTIADFPPATVVRGYVDMGGGTTVPLRRALGDQSLYAQLPSRFTAPLKITLYTWEEEEPYARNVVTLEFQEPNATETKDALDTALQSVREKKSQAGAALVPVLESICEFANMDAAEDVAARLTGAADDPQAPYDDASRKVFREVASALRHATETQQTEQLLELMEKLRESAGRAQ</sequence>
<evidence type="ECO:0000256" key="1">
    <source>
        <dbReference type="SAM" id="SignalP"/>
    </source>
</evidence>
<feature type="signal peptide" evidence="1">
    <location>
        <begin position="1"/>
        <end position="23"/>
    </location>
</feature>
<dbReference type="PROSITE" id="PS51257">
    <property type="entry name" value="PROKAR_LIPOPROTEIN"/>
    <property type="match status" value="1"/>
</dbReference>
<dbReference type="EMBL" id="CP030759">
    <property type="protein sequence ID" value="AXA35411.1"/>
    <property type="molecule type" value="Genomic_DNA"/>
</dbReference>
<feature type="chain" id="PRO_5016299649" description="Lipoprotein" evidence="1">
    <location>
        <begin position="24"/>
        <end position="261"/>
    </location>
</feature>
<reference evidence="2 3" key="1">
    <citation type="submission" date="2018-05" db="EMBL/GenBank/DDBJ databases">
        <title>A metagenomic window into the 2 km-deep terrestrial subsurface aquifer revealed taxonomically and functionally diverse microbial community comprising novel uncultured bacterial lineages.</title>
        <authorList>
            <person name="Kadnikov V.V."/>
            <person name="Mardanov A.V."/>
            <person name="Beletsky A.V."/>
            <person name="Banks D."/>
            <person name="Pimenov N.V."/>
            <person name="Frank Y.A."/>
            <person name="Karnachuk O.V."/>
            <person name="Ravin N.V."/>
        </authorList>
    </citation>
    <scope>NUCLEOTIDE SEQUENCE [LARGE SCALE GENOMIC DNA]</scope>
    <source>
        <strain evidence="2">BY</strain>
    </source>
</reference>
<protein>
    <recommendedName>
        <fullName evidence="4">Lipoprotein</fullName>
    </recommendedName>
</protein>
<name>A0A2Z4Y2M1_SUMC1</name>
<dbReference type="Proteomes" id="UP000262583">
    <property type="component" value="Chromosome"/>
</dbReference>
<gene>
    <name evidence="2" type="ORF">BRCON_0634</name>
</gene>
<accession>A0A2Z4Y2M1</accession>
<evidence type="ECO:0000313" key="2">
    <source>
        <dbReference type="EMBL" id="AXA35411.1"/>
    </source>
</evidence>
<keyword evidence="1" id="KW-0732">Signal</keyword>
<evidence type="ECO:0008006" key="4">
    <source>
        <dbReference type="Google" id="ProtNLM"/>
    </source>
</evidence>
<dbReference type="KEGG" id="schv:BRCON_0634"/>